<dbReference type="RefSeq" id="WP_007902993.1">
    <property type="nucleotide sequence ID" value="NZ_JH379471.1"/>
</dbReference>
<name>G6B1N6_9BACT</name>
<reference evidence="2 3" key="1">
    <citation type="submission" date="2011-08" db="EMBL/GenBank/DDBJ databases">
        <authorList>
            <person name="Weinstock G."/>
            <person name="Sodergren E."/>
            <person name="Clifton S."/>
            <person name="Fulton L."/>
            <person name="Fulton B."/>
            <person name="Courtney L."/>
            <person name="Fronick C."/>
            <person name="Harrison M."/>
            <person name="Strong C."/>
            <person name="Farmer C."/>
            <person name="Delahaunty K."/>
            <person name="Markovic C."/>
            <person name="Hall O."/>
            <person name="Minx P."/>
            <person name="Tomlinson C."/>
            <person name="Mitreva M."/>
            <person name="Hou S."/>
            <person name="Chen J."/>
            <person name="Wollam A."/>
            <person name="Pepin K.H."/>
            <person name="Johnson M."/>
            <person name="Bhonagiri V."/>
            <person name="Zhang X."/>
            <person name="Suruliraj S."/>
            <person name="Warren W."/>
            <person name="Chinwalla A."/>
            <person name="Mardis E.R."/>
            <person name="Wilson R.K."/>
        </authorList>
    </citation>
    <scope>NUCLEOTIDE SEQUENCE [LARGE SCALE GENOMIC DNA]</scope>
    <source>
        <strain evidence="2 3">DSM 18206</strain>
    </source>
</reference>
<proteinExistence type="predicted"/>
<evidence type="ECO:0000256" key="1">
    <source>
        <dbReference type="SAM" id="SignalP"/>
    </source>
</evidence>
<dbReference type="PATRIC" id="fig|1002367.3.peg.2266"/>
<feature type="signal peptide" evidence="1">
    <location>
        <begin position="1"/>
        <end position="20"/>
    </location>
</feature>
<dbReference type="AlphaFoldDB" id="G6B1N6"/>
<keyword evidence="1" id="KW-0732">Signal</keyword>
<organism evidence="2 3">
    <name type="scientific">Leyella stercorea DSM 18206</name>
    <dbReference type="NCBI Taxonomy" id="1002367"/>
    <lineage>
        <taxon>Bacteria</taxon>
        <taxon>Pseudomonadati</taxon>
        <taxon>Bacteroidota</taxon>
        <taxon>Bacteroidia</taxon>
        <taxon>Bacteroidales</taxon>
        <taxon>Prevotellaceae</taxon>
        <taxon>Leyella</taxon>
    </lineage>
</organism>
<sequence>MKKLFIILALVCMSVLSTSAQEIYDEVRRIEKEAKAFANDTKNNLEARKIATFKYDAIYYLIDKASQEPLFSEYELGVQTNAMIEFVNLFVSKLSTLKKNKDKDMLKAVFRTATINNSLFNDVDKEVIYSYVDNENFITQFSLDTDWPKALAEAQSK</sequence>
<evidence type="ECO:0000313" key="3">
    <source>
        <dbReference type="Proteomes" id="UP000004407"/>
    </source>
</evidence>
<gene>
    <name evidence="2" type="ORF">HMPREF0673_02811</name>
</gene>
<dbReference type="GeneID" id="78338194"/>
<dbReference type="HOGENOM" id="CLU_139152_0_0_10"/>
<dbReference type="Proteomes" id="UP000004407">
    <property type="component" value="Unassembled WGS sequence"/>
</dbReference>
<protein>
    <submittedName>
        <fullName evidence="2">Uncharacterized protein</fullName>
    </submittedName>
</protein>
<comment type="caution">
    <text evidence="2">The sequence shown here is derived from an EMBL/GenBank/DDBJ whole genome shotgun (WGS) entry which is preliminary data.</text>
</comment>
<accession>G6B1N6</accession>
<feature type="chain" id="PRO_5003485612" evidence="1">
    <location>
        <begin position="21"/>
        <end position="157"/>
    </location>
</feature>
<dbReference type="EMBL" id="AFZZ01000248">
    <property type="protein sequence ID" value="EHJ36141.1"/>
    <property type="molecule type" value="Genomic_DNA"/>
</dbReference>
<evidence type="ECO:0000313" key="2">
    <source>
        <dbReference type="EMBL" id="EHJ36141.1"/>
    </source>
</evidence>